<evidence type="ECO:0000313" key="2">
    <source>
        <dbReference type="Proteomes" id="UP000295124"/>
    </source>
</evidence>
<gene>
    <name evidence="1" type="ORF">E1263_05080</name>
</gene>
<dbReference type="RefSeq" id="WP_132165875.1">
    <property type="nucleotide sequence ID" value="NZ_SMKX01000009.1"/>
</dbReference>
<accession>A0A4R4ZXU5</accession>
<organism evidence="1 2">
    <name type="scientific">Kribbella antibiotica</name>
    <dbReference type="NCBI Taxonomy" id="190195"/>
    <lineage>
        <taxon>Bacteria</taxon>
        <taxon>Bacillati</taxon>
        <taxon>Actinomycetota</taxon>
        <taxon>Actinomycetes</taxon>
        <taxon>Propionibacteriales</taxon>
        <taxon>Kribbellaceae</taxon>
        <taxon>Kribbella</taxon>
    </lineage>
</organism>
<dbReference type="InterPro" id="IPR021373">
    <property type="entry name" value="DUF2993"/>
</dbReference>
<dbReference type="Proteomes" id="UP000295124">
    <property type="component" value="Unassembled WGS sequence"/>
</dbReference>
<comment type="caution">
    <text evidence="1">The sequence shown here is derived from an EMBL/GenBank/DDBJ whole genome shotgun (WGS) entry which is preliminary data.</text>
</comment>
<dbReference type="AlphaFoldDB" id="A0A4R4ZXU5"/>
<reference evidence="1 2" key="1">
    <citation type="submission" date="2019-03" db="EMBL/GenBank/DDBJ databases">
        <title>Draft genome sequences of novel Actinobacteria.</title>
        <authorList>
            <person name="Sahin N."/>
            <person name="Ay H."/>
            <person name="Saygin H."/>
        </authorList>
    </citation>
    <scope>NUCLEOTIDE SEQUENCE [LARGE SCALE GENOMIC DNA]</scope>
    <source>
        <strain evidence="1 2">JCM 13523</strain>
    </source>
</reference>
<name>A0A4R4ZXU5_9ACTN</name>
<dbReference type="EMBL" id="SMKX01000009">
    <property type="protein sequence ID" value="TDD61992.1"/>
    <property type="molecule type" value="Genomic_DNA"/>
</dbReference>
<protein>
    <submittedName>
        <fullName evidence="1">DUF2993 domain-containing protein</fullName>
    </submittedName>
</protein>
<dbReference type="OrthoDB" id="3215846at2"/>
<keyword evidence="2" id="KW-1185">Reference proteome</keyword>
<proteinExistence type="predicted"/>
<sequence length="240" mass="25400">MSSRKPRRWVRRLVVTVVVLGVLLVAADRAAAWAAENRLASMAEQQAARYDLTAQDTSVQIGGFGFLPQVAREEFSSVTMTMTKPTFSEVPGEDLEVKMNGVHVPRGVITGDAGAAVTVDTTDIRLKLSPAEVAKLAARGTGLSGLTLQAVDGKLKTKLSLRGISIDATVTPMANKGRLALKIEQISDSVPEAVRAVLQARLSRGISLPKLPYDASLKEVVIEGGSVVLVATAANLKLTT</sequence>
<evidence type="ECO:0000313" key="1">
    <source>
        <dbReference type="EMBL" id="TDD61992.1"/>
    </source>
</evidence>
<dbReference type="Pfam" id="PF11209">
    <property type="entry name" value="LmeA"/>
    <property type="match status" value="1"/>
</dbReference>